<sequence>MPAIPASDDLAHCRVLVVEDEYFLADDVARILSARGAEVVGPVGTLSEAEELARSRPLDAALLDINLKGEFTYRVADILRDRNVSVVFTTGYGPCFIPPPYAHVPVWKKHTEVRDLVALLRAACPMARA</sequence>
<feature type="modified residue" description="4-aspartylphosphate" evidence="1">
    <location>
        <position position="64"/>
    </location>
</feature>
<gene>
    <name evidence="3" type="ORF">DK389_24685</name>
</gene>
<accession>A0A2U8WFH5</accession>
<proteinExistence type="predicted"/>
<dbReference type="OrthoDB" id="582170at2"/>
<dbReference type="KEGG" id="mets:DK389_24685"/>
<dbReference type="EMBL" id="CP029550">
    <property type="protein sequence ID" value="AWN44779.1"/>
    <property type="molecule type" value="Genomic_DNA"/>
</dbReference>
<evidence type="ECO:0000259" key="2">
    <source>
        <dbReference type="PROSITE" id="PS50110"/>
    </source>
</evidence>
<dbReference type="PROSITE" id="PS50110">
    <property type="entry name" value="RESPONSE_REGULATORY"/>
    <property type="match status" value="1"/>
</dbReference>
<organism evidence="3 4">
    <name type="scientific">Methylobacterium durans</name>
    <dbReference type="NCBI Taxonomy" id="2202825"/>
    <lineage>
        <taxon>Bacteria</taxon>
        <taxon>Pseudomonadati</taxon>
        <taxon>Pseudomonadota</taxon>
        <taxon>Alphaproteobacteria</taxon>
        <taxon>Hyphomicrobiales</taxon>
        <taxon>Methylobacteriaceae</taxon>
        <taxon>Methylobacterium</taxon>
    </lineage>
</organism>
<dbReference type="InterPro" id="IPR011006">
    <property type="entry name" value="CheY-like_superfamily"/>
</dbReference>
<evidence type="ECO:0000313" key="4">
    <source>
        <dbReference type="Proteomes" id="UP000245926"/>
    </source>
</evidence>
<keyword evidence="1" id="KW-0597">Phosphoprotein</keyword>
<feature type="domain" description="Response regulatory" evidence="2">
    <location>
        <begin position="14"/>
        <end position="124"/>
    </location>
</feature>
<dbReference type="Proteomes" id="UP000245926">
    <property type="component" value="Chromosome"/>
</dbReference>
<reference evidence="4" key="1">
    <citation type="submission" date="2018-05" db="EMBL/GenBank/DDBJ databases">
        <title>Complete Genome Sequence of Methylobacterium sp. 17SD2-17.</title>
        <authorList>
            <person name="Srinivasan S."/>
        </authorList>
    </citation>
    <scope>NUCLEOTIDE SEQUENCE [LARGE SCALE GENOMIC DNA]</scope>
    <source>
        <strain evidence="4">17SD2-17</strain>
    </source>
</reference>
<keyword evidence="4" id="KW-1185">Reference proteome</keyword>
<dbReference type="GO" id="GO:0000160">
    <property type="term" value="P:phosphorelay signal transduction system"/>
    <property type="evidence" value="ECO:0007669"/>
    <property type="project" value="InterPro"/>
</dbReference>
<dbReference type="AlphaFoldDB" id="A0A2U8WFH5"/>
<dbReference type="Gene3D" id="3.40.50.2300">
    <property type="match status" value="1"/>
</dbReference>
<protein>
    <recommendedName>
        <fullName evidence="2">Response regulatory domain-containing protein</fullName>
    </recommendedName>
</protein>
<dbReference type="SUPFAM" id="SSF52172">
    <property type="entry name" value="CheY-like"/>
    <property type="match status" value="1"/>
</dbReference>
<name>A0A2U8WFH5_9HYPH</name>
<evidence type="ECO:0000256" key="1">
    <source>
        <dbReference type="PROSITE-ProRule" id="PRU00169"/>
    </source>
</evidence>
<evidence type="ECO:0000313" key="3">
    <source>
        <dbReference type="EMBL" id="AWN44779.1"/>
    </source>
</evidence>
<dbReference type="InterPro" id="IPR001789">
    <property type="entry name" value="Sig_transdc_resp-reg_receiver"/>
</dbReference>